<accession>A0ACC1JPP8</accession>
<name>A0ACC1JPP8_9FUNG</name>
<proteinExistence type="predicted"/>
<sequence length="84" mass="9052">DFYESYKAKMHADAGAILLSILVEEIAPPHAVADLLVDAIPLLEGDELVFSADQTFELMRCAEALRQSPFPTGGSVDEGEMTAI</sequence>
<dbReference type="Proteomes" id="UP001140066">
    <property type="component" value="Unassembled WGS sequence"/>
</dbReference>
<organism evidence="1 2">
    <name type="scientific">Coemansia linderi</name>
    <dbReference type="NCBI Taxonomy" id="2663919"/>
    <lineage>
        <taxon>Eukaryota</taxon>
        <taxon>Fungi</taxon>
        <taxon>Fungi incertae sedis</taxon>
        <taxon>Zoopagomycota</taxon>
        <taxon>Kickxellomycotina</taxon>
        <taxon>Kickxellomycetes</taxon>
        <taxon>Kickxellales</taxon>
        <taxon>Kickxellaceae</taxon>
        <taxon>Coemansia</taxon>
    </lineage>
</organism>
<comment type="caution">
    <text evidence="1">The sequence shown here is derived from an EMBL/GenBank/DDBJ whole genome shotgun (WGS) entry which is preliminary data.</text>
</comment>
<evidence type="ECO:0000313" key="1">
    <source>
        <dbReference type="EMBL" id="KAJ2764853.1"/>
    </source>
</evidence>
<keyword evidence="2" id="KW-1185">Reference proteome</keyword>
<feature type="non-terminal residue" evidence="1">
    <location>
        <position position="1"/>
    </location>
</feature>
<dbReference type="EMBL" id="JANBUK010004152">
    <property type="protein sequence ID" value="KAJ2764853.1"/>
    <property type="molecule type" value="Genomic_DNA"/>
</dbReference>
<reference evidence="1" key="1">
    <citation type="submission" date="2022-07" db="EMBL/GenBank/DDBJ databases">
        <title>Phylogenomic reconstructions and comparative analyses of Kickxellomycotina fungi.</title>
        <authorList>
            <person name="Reynolds N.K."/>
            <person name="Stajich J.E."/>
            <person name="Barry K."/>
            <person name="Grigoriev I.V."/>
            <person name="Crous P."/>
            <person name="Smith M.E."/>
        </authorList>
    </citation>
    <scope>NUCLEOTIDE SEQUENCE</scope>
    <source>
        <strain evidence="1">BCRC 34191</strain>
    </source>
</reference>
<protein>
    <submittedName>
        <fullName evidence="1">Nucleoporin nup85</fullName>
    </submittedName>
</protein>
<evidence type="ECO:0000313" key="2">
    <source>
        <dbReference type="Proteomes" id="UP001140066"/>
    </source>
</evidence>
<gene>
    <name evidence="1" type="primary">NUP85</name>
    <name evidence="1" type="ORF">GGI18_006341</name>
</gene>